<feature type="transmembrane region" description="Helical" evidence="1">
    <location>
        <begin position="286"/>
        <end position="310"/>
    </location>
</feature>
<name>A0A8K0VEN9_9RHOB</name>
<evidence type="ECO:0000256" key="1">
    <source>
        <dbReference type="SAM" id="Phobius"/>
    </source>
</evidence>
<feature type="transmembrane region" description="Helical" evidence="1">
    <location>
        <begin position="106"/>
        <end position="131"/>
    </location>
</feature>
<feature type="transmembrane region" description="Helical" evidence="1">
    <location>
        <begin position="211"/>
        <end position="229"/>
    </location>
</feature>
<reference evidence="2" key="1">
    <citation type="submission" date="2021-01" db="EMBL/GenBank/DDBJ databases">
        <title>Tabrizicola alba sp. nov. a motile alkaliphilic bacterium isolated from a soda lake.</title>
        <authorList>
            <person name="Szuroczki S."/>
            <person name="Abbaszade G."/>
            <person name="Schumann P."/>
            <person name="Toth E."/>
        </authorList>
    </citation>
    <scope>NUCLEOTIDE SEQUENCE</scope>
    <source>
        <strain evidence="2">DMG-N-6</strain>
    </source>
</reference>
<keyword evidence="1" id="KW-1133">Transmembrane helix</keyword>
<keyword evidence="1" id="KW-0812">Transmembrane</keyword>
<evidence type="ECO:0000313" key="3">
    <source>
        <dbReference type="Proteomes" id="UP000648908"/>
    </source>
</evidence>
<feature type="transmembrane region" description="Helical" evidence="1">
    <location>
        <begin position="68"/>
        <end position="94"/>
    </location>
</feature>
<dbReference type="RefSeq" id="WP_202689397.1">
    <property type="nucleotide sequence ID" value="NZ_JAESVN010000006.1"/>
</dbReference>
<dbReference type="InterPro" id="IPR010295">
    <property type="entry name" value="DUF898"/>
</dbReference>
<keyword evidence="1" id="KW-0472">Membrane</keyword>
<accession>A0A8K0VEN9</accession>
<dbReference type="Proteomes" id="UP000648908">
    <property type="component" value="Unassembled WGS sequence"/>
</dbReference>
<feature type="transmembrane region" description="Helical" evidence="1">
    <location>
        <begin position="236"/>
        <end position="255"/>
    </location>
</feature>
<feature type="transmembrane region" description="Helical" evidence="1">
    <location>
        <begin position="322"/>
        <end position="348"/>
    </location>
</feature>
<dbReference type="Pfam" id="PF05987">
    <property type="entry name" value="DUF898"/>
    <property type="match status" value="1"/>
</dbReference>
<dbReference type="EMBL" id="JAESVN010000006">
    <property type="protein sequence ID" value="MBL4918410.1"/>
    <property type="molecule type" value="Genomic_DNA"/>
</dbReference>
<proteinExistence type="predicted"/>
<comment type="caution">
    <text evidence="2">The sequence shown here is derived from an EMBL/GenBank/DDBJ whole genome shotgun (WGS) entry which is preliminary data.</text>
</comment>
<organism evidence="2 3">
    <name type="scientific">Szabonella alba</name>
    <dbReference type="NCBI Taxonomy" id="2804194"/>
    <lineage>
        <taxon>Bacteria</taxon>
        <taxon>Pseudomonadati</taxon>
        <taxon>Pseudomonadota</taxon>
        <taxon>Alphaproteobacteria</taxon>
        <taxon>Rhodobacterales</taxon>
        <taxon>Paracoccaceae</taxon>
        <taxon>Szabonella</taxon>
    </lineage>
</organism>
<evidence type="ECO:0000313" key="2">
    <source>
        <dbReference type="EMBL" id="MBL4918410.1"/>
    </source>
</evidence>
<sequence>MSQGNGTVRYDGERGALFKLAMKTGLLTVVTLGIYRFWAKTRIRKYVWSAASLDGDRFEYTGTGLEKLLGFLIAVVFLAIYLGIVQLLLTFVGLGFSLEPQSQWEVIAQILSIYISFFAIVPFLFFATYRAQRYKLARTRFRGIRFGMDNAAGGYVWRAIVHWILTILTLGILLPRQTFWLGKYMTDRSHYGDARFEQGGRWQDLYGAMKHVFIAIVILVLAAVAGGVLNSGVLAAVLGVVGYIWLIVGFVAYGVQSWAYMTSNMTLDGKVGFIATPATGQVLKRFILGGLIVGLIAAVGFAALAAIFAGTMQMAAYGMGPGIATIVVMAVAYLLLIVALGALSLVFITQPITAYLCERLEVQNVRALDAVHQRAADKGADAEGFADALDMGGAF</sequence>
<feature type="transmembrane region" description="Helical" evidence="1">
    <location>
        <begin position="20"/>
        <end position="38"/>
    </location>
</feature>
<gene>
    <name evidence="2" type="ORF">JL811_14375</name>
</gene>
<dbReference type="AlphaFoldDB" id="A0A8K0VEN9"/>
<protein>
    <submittedName>
        <fullName evidence="2">DUF898 family protein</fullName>
    </submittedName>
</protein>
<keyword evidence="3" id="KW-1185">Reference proteome</keyword>